<protein>
    <submittedName>
        <fullName evidence="1">Uncharacterized protein</fullName>
    </submittedName>
</protein>
<keyword evidence="2" id="KW-1185">Reference proteome</keyword>
<proteinExistence type="predicted"/>
<accession>A0A066WVM0</accession>
<comment type="caution">
    <text evidence="1">The sequence shown here is derived from an EMBL/GenBank/DDBJ whole genome shotgun (WGS) entry which is preliminary data.</text>
</comment>
<sequence>MSGLNIEAAAKISAFVEDLYNAAQGGPPVDEEMLALRMLATANADADFDSSRITSPFATNGTDRVALDVKAADRFDEFADEMKRDLLPPQEQVGNGKVPKAPPVVIEDPIGVETGYDKAEALKNFGYLKDAHSVCQMFTNISLLQTNPGGFDITKEAAEAFNVQAKLAYNAMTGPMAGVYNFSQGVHTKFTFDIRKDEVHDKLLGTMFDGMRIDEAHKQEIDGRITAFTKGLQKIKVDGPKPTIDFALRFGLTPVTNITGDPQNQVLAYEPTTYLIYFTIDADSFRKCISKNNSEERIILNYEQVVTKFELNVDRFLKLRPKYDAMFAKATGMSLKAYGDKLNQSVKKKA</sequence>
<dbReference type="Proteomes" id="UP000027238">
    <property type="component" value="Unassembled WGS sequence"/>
</dbReference>
<evidence type="ECO:0000313" key="1">
    <source>
        <dbReference type="EMBL" id="KDN60948.1"/>
    </source>
</evidence>
<name>A0A066WVM0_COLSU</name>
<organism evidence="1 2">
    <name type="scientific">Colletotrichum sublineola</name>
    <name type="common">Sorghum anthracnose fungus</name>
    <dbReference type="NCBI Taxonomy" id="1173701"/>
    <lineage>
        <taxon>Eukaryota</taxon>
        <taxon>Fungi</taxon>
        <taxon>Dikarya</taxon>
        <taxon>Ascomycota</taxon>
        <taxon>Pezizomycotina</taxon>
        <taxon>Sordariomycetes</taxon>
        <taxon>Hypocreomycetidae</taxon>
        <taxon>Glomerellales</taxon>
        <taxon>Glomerellaceae</taxon>
        <taxon>Colletotrichum</taxon>
        <taxon>Colletotrichum graminicola species complex</taxon>
    </lineage>
</organism>
<dbReference type="OrthoDB" id="4879928at2759"/>
<dbReference type="EMBL" id="JMSE01001453">
    <property type="protein sequence ID" value="KDN60948.1"/>
    <property type="molecule type" value="Genomic_DNA"/>
</dbReference>
<dbReference type="AlphaFoldDB" id="A0A066WVM0"/>
<gene>
    <name evidence="1" type="ORF">CSUB01_07317</name>
</gene>
<dbReference type="HOGENOM" id="CLU_792298_0_0_1"/>
<reference evidence="2" key="1">
    <citation type="journal article" date="2014" name="Genome Announc.">
        <title>Draft genome sequence of Colletotrichum sublineola, a destructive pathogen of cultivated sorghum.</title>
        <authorList>
            <person name="Baroncelli R."/>
            <person name="Sanz-Martin J.M."/>
            <person name="Rech G.E."/>
            <person name="Sukno S.A."/>
            <person name="Thon M.R."/>
        </authorList>
    </citation>
    <scope>NUCLEOTIDE SEQUENCE [LARGE SCALE GENOMIC DNA]</scope>
    <source>
        <strain evidence="2">TX430BB</strain>
    </source>
</reference>
<dbReference type="OMA" id="MRIDEAH"/>
<evidence type="ECO:0000313" key="2">
    <source>
        <dbReference type="Proteomes" id="UP000027238"/>
    </source>
</evidence>